<reference evidence="3 5" key="3">
    <citation type="journal article" date="2022" name="BMC Genomics">
        <title>Comparative genome analysis of mycobacteria focusing on tRNA and non-coding RNA.</title>
        <authorList>
            <person name="Behra P.R.K."/>
            <person name="Pettersson B.M.F."/>
            <person name="Ramesh M."/>
            <person name="Das S."/>
            <person name="Dasgupta S."/>
            <person name="Kirsebom L.A."/>
        </authorList>
    </citation>
    <scope>NUCLEOTIDE SEQUENCE [LARGE SCALE GENOMIC DNA]</scope>
    <source>
        <strain evidence="3 5">DSM 44677</strain>
    </source>
</reference>
<dbReference type="Pfam" id="PF11716">
    <property type="entry name" value="MDMPI_N"/>
    <property type="match status" value="1"/>
</dbReference>
<dbReference type="NCBIfam" id="TIGR03083">
    <property type="entry name" value="maleylpyruvate isomerase family mycothiol-dependent enzyme"/>
    <property type="match status" value="1"/>
</dbReference>
<accession>A0AAX3A262</accession>
<name>A0AAX3A262_9MYCO</name>
<dbReference type="EMBL" id="AP022579">
    <property type="protein sequence ID" value="BBX91340.1"/>
    <property type="molecule type" value="Genomic_DNA"/>
</dbReference>
<dbReference type="GO" id="GO:0016853">
    <property type="term" value="F:isomerase activity"/>
    <property type="evidence" value="ECO:0007669"/>
    <property type="project" value="UniProtKB-KW"/>
</dbReference>
<dbReference type="InterPro" id="IPR034660">
    <property type="entry name" value="DinB/YfiT-like"/>
</dbReference>
<organism evidence="3 5">
    <name type="scientific">Mycolicibacterium boenickei</name>
    <dbReference type="NCBI Taxonomy" id="146017"/>
    <lineage>
        <taxon>Bacteria</taxon>
        <taxon>Bacillati</taxon>
        <taxon>Actinomycetota</taxon>
        <taxon>Actinomycetes</taxon>
        <taxon>Mycobacteriales</taxon>
        <taxon>Mycobacteriaceae</taxon>
        <taxon>Mycolicibacterium</taxon>
    </lineage>
</organism>
<proteinExistence type="predicted"/>
<reference evidence="2 4" key="1">
    <citation type="journal article" date="2019" name="Emerg. Microbes Infect.">
        <title>Comprehensive subspecies identification of 175 nontuberculous mycobacteria species based on 7547 genomic profiles.</title>
        <authorList>
            <person name="Matsumoto Y."/>
            <person name="Kinjo T."/>
            <person name="Motooka D."/>
            <person name="Nabeya D."/>
            <person name="Jung N."/>
            <person name="Uechi K."/>
            <person name="Horii T."/>
            <person name="Iida T."/>
            <person name="Fujita J."/>
            <person name="Nakamura S."/>
        </authorList>
    </citation>
    <scope>NUCLEOTIDE SEQUENCE [LARGE SCALE GENOMIC DNA]</scope>
    <source>
        <strain evidence="2 4">JCM 15653</strain>
    </source>
</reference>
<evidence type="ECO:0000313" key="4">
    <source>
        <dbReference type="Proteomes" id="UP000466683"/>
    </source>
</evidence>
<dbReference type="InterPro" id="IPR024344">
    <property type="entry name" value="MDMPI_metal-binding"/>
</dbReference>
<evidence type="ECO:0000313" key="5">
    <source>
        <dbReference type="Proteomes" id="UP001162885"/>
    </source>
</evidence>
<feature type="domain" description="Mycothiol-dependent maleylpyruvate isomerase metal-binding" evidence="1">
    <location>
        <begin position="7"/>
        <end position="94"/>
    </location>
</feature>
<evidence type="ECO:0000313" key="3">
    <source>
        <dbReference type="EMBL" id="UNC01454.1"/>
    </source>
</evidence>
<dbReference type="GO" id="GO:0046872">
    <property type="term" value="F:metal ion binding"/>
    <property type="evidence" value="ECO:0007669"/>
    <property type="project" value="InterPro"/>
</dbReference>
<sequence>MSARKLLRANDARFISVAETLRAQDWAAPSLCSEWTNHEVLAHLVVGYSCGTGSLVAHMYRCRGFDAANTALARARAAASPPDRLLGQLRELMDRPTGIGRYFPARLLIGDHVTHELDILYALGAEPTIPADALVAVLKAQVSIPNPFVPAYRNSRGLRLVATDADWAHGDGDRLVEGRAAELISVLGNRAAMLPRIRGAGAGILAGRVLSRRMGG</sequence>
<dbReference type="SUPFAM" id="SSF109854">
    <property type="entry name" value="DinB/YfiT-like putative metalloenzymes"/>
    <property type="match status" value="1"/>
</dbReference>
<keyword evidence="3" id="KW-0413">Isomerase</keyword>
<gene>
    <name evidence="3" type="ORF">H5U98_08780</name>
    <name evidence="2" type="ORF">MBOE_29890</name>
</gene>
<dbReference type="InterPro" id="IPR017517">
    <property type="entry name" value="Maleyloyr_isom"/>
</dbReference>
<dbReference type="EMBL" id="CP060016">
    <property type="protein sequence ID" value="UNC01454.1"/>
    <property type="molecule type" value="Genomic_DNA"/>
</dbReference>
<dbReference type="AlphaFoldDB" id="A0AAX3A262"/>
<protein>
    <submittedName>
        <fullName evidence="3">Maleylpyruvate isomerase family mycothiol-dependent enzyme</fullName>
    </submittedName>
</protein>
<dbReference type="Proteomes" id="UP001162885">
    <property type="component" value="Chromosome"/>
</dbReference>
<keyword evidence="4" id="KW-1185">Reference proteome</keyword>
<evidence type="ECO:0000259" key="1">
    <source>
        <dbReference type="Pfam" id="PF11716"/>
    </source>
</evidence>
<reference evidence="2" key="2">
    <citation type="submission" date="2020-02" db="EMBL/GenBank/DDBJ databases">
        <authorList>
            <person name="Matsumoto Y."/>
            <person name="Motooka D."/>
            <person name="Nakamura S."/>
        </authorList>
    </citation>
    <scope>NUCLEOTIDE SEQUENCE</scope>
    <source>
        <strain evidence="2">JCM 15653</strain>
    </source>
</reference>
<evidence type="ECO:0000313" key="2">
    <source>
        <dbReference type="EMBL" id="BBX91340.1"/>
    </source>
</evidence>
<dbReference type="Gene3D" id="1.20.120.450">
    <property type="entry name" value="dinb family like domain"/>
    <property type="match status" value="1"/>
</dbReference>
<dbReference type="RefSeq" id="WP_077743174.1">
    <property type="nucleotide sequence ID" value="NZ_AP022579.1"/>
</dbReference>
<dbReference type="Proteomes" id="UP000466683">
    <property type="component" value="Chromosome"/>
</dbReference>